<dbReference type="PANTHER" id="PTHR22970">
    <property type="entry name" value="AT-RICH INTERACTIVE DOMAIN-CONTAINING PROTEIN 2"/>
    <property type="match status" value="1"/>
</dbReference>
<accession>A0A7R9HT08</accession>
<gene>
    <name evidence="4" type="ORF">TMSB3V08_LOCUS9949</name>
</gene>
<proteinExistence type="predicted"/>
<dbReference type="InterPro" id="IPR052406">
    <property type="entry name" value="Chromatin_Remodeling_Comp"/>
</dbReference>
<organism evidence="4">
    <name type="scientific">Timema monikensis</name>
    <dbReference type="NCBI Taxonomy" id="170555"/>
    <lineage>
        <taxon>Eukaryota</taxon>
        <taxon>Metazoa</taxon>
        <taxon>Ecdysozoa</taxon>
        <taxon>Arthropoda</taxon>
        <taxon>Hexapoda</taxon>
        <taxon>Insecta</taxon>
        <taxon>Pterygota</taxon>
        <taxon>Neoptera</taxon>
        <taxon>Polyneoptera</taxon>
        <taxon>Phasmatodea</taxon>
        <taxon>Timematodea</taxon>
        <taxon>Timematoidea</taxon>
        <taxon>Timematidae</taxon>
        <taxon>Timema</taxon>
    </lineage>
</organism>
<dbReference type="PANTHER" id="PTHR22970:SF14">
    <property type="entry name" value="AT-RICH INTERACTIVE DOMAIN-CONTAINING PROTEIN 2"/>
    <property type="match status" value="1"/>
</dbReference>
<evidence type="ECO:0000256" key="1">
    <source>
        <dbReference type="ARBA" id="ARBA00023015"/>
    </source>
</evidence>
<dbReference type="AlphaFoldDB" id="A0A7R9HT08"/>
<keyword evidence="1" id="KW-0805">Transcription regulation</keyword>
<name>A0A7R9HT08_9NEOP</name>
<reference evidence="4" key="1">
    <citation type="submission" date="2020-11" db="EMBL/GenBank/DDBJ databases">
        <authorList>
            <person name="Tran Van P."/>
        </authorList>
    </citation>
    <scope>NUCLEOTIDE SEQUENCE</scope>
</reference>
<keyword evidence="2" id="KW-0804">Transcription</keyword>
<protein>
    <submittedName>
        <fullName evidence="4">Uncharacterized protein</fullName>
    </submittedName>
</protein>
<dbReference type="EMBL" id="OB796284">
    <property type="protein sequence ID" value="CAD7433268.1"/>
    <property type="molecule type" value="Genomic_DNA"/>
</dbReference>
<sequence>MKADTVPLVVSYSVQDMYSLENLRTYNGMSADLYKASDYDRLALSLTSPLPNEQDFAINVCTLLSNEGKHTLRLDKCPRLIDFLLAHAGVYNH</sequence>
<evidence type="ECO:0000313" key="4">
    <source>
        <dbReference type="EMBL" id="CAD7433268.1"/>
    </source>
</evidence>
<evidence type="ECO:0000256" key="2">
    <source>
        <dbReference type="ARBA" id="ARBA00023163"/>
    </source>
</evidence>
<evidence type="ECO:0000256" key="3">
    <source>
        <dbReference type="ARBA" id="ARBA00023242"/>
    </source>
</evidence>
<keyword evidence="3" id="KW-0539">Nucleus</keyword>